<feature type="domain" description="PRC-barrel" evidence="2">
    <location>
        <begin position="17"/>
        <end position="79"/>
    </location>
</feature>
<name>A0A3B1BPC0_9ZZZZ</name>
<proteinExistence type="predicted"/>
<gene>
    <name evidence="3" type="ORF">MNBD_NITROSPINAE01-1575</name>
</gene>
<dbReference type="Gene3D" id="3.90.50.10">
    <property type="entry name" value="Photosynthetic Reaction Center, subunit H, domain 2"/>
    <property type="match status" value="1"/>
</dbReference>
<dbReference type="InterPro" id="IPR027275">
    <property type="entry name" value="PRC-brl_dom"/>
</dbReference>
<dbReference type="InterPro" id="IPR014747">
    <property type="entry name" value="Bac_photo_RC_H_C"/>
</dbReference>
<dbReference type="SUPFAM" id="SSF50346">
    <property type="entry name" value="PRC-barrel domain"/>
    <property type="match status" value="1"/>
</dbReference>
<feature type="region of interest" description="Disordered" evidence="1">
    <location>
        <begin position="124"/>
        <end position="153"/>
    </location>
</feature>
<protein>
    <recommendedName>
        <fullName evidence="2">PRC-barrel domain-containing protein</fullName>
    </recommendedName>
</protein>
<dbReference type="GO" id="GO:0019684">
    <property type="term" value="P:photosynthesis, light reaction"/>
    <property type="evidence" value="ECO:0007669"/>
    <property type="project" value="InterPro"/>
</dbReference>
<dbReference type="InterPro" id="IPR011033">
    <property type="entry name" value="PRC_barrel-like_sf"/>
</dbReference>
<dbReference type="Pfam" id="PF05239">
    <property type="entry name" value="PRC"/>
    <property type="match status" value="1"/>
</dbReference>
<evidence type="ECO:0000256" key="1">
    <source>
        <dbReference type="SAM" id="MobiDB-lite"/>
    </source>
</evidence>
<evidence type="ECO:0000259" key="2">
    <source>
        <dbReference type="Pfam" id="PF05239"/>
    </source>
</evidence>
<dbReference type="GO" id="GO:0030077">
    <property type="term" value="C:plasma membrane light-harvesting complex"/>
    <property type="evidence" value="ECO:0007669"/>
    <property type="project" value="InterPro"/>
</dbReference>
<reference evidence="3" key="1">
    <citation type="submission" date="2018-06" db="EMBL/GenBank/DDBJ databases">
        <authorList>
            <person name="Zhirakovskaya E."/>
        </authorList>
    </citation>
    <scope>NUCLEOTIDE SEQUENCE</scope>
</reference>
<sequence length="153" mass="17379">MGLITASSINFDLPPTNRVIGYYIYDEEEKDVTDIRDLLVDDETHEPRYAITEIGGFLSIAGKKLLIPWVSLVKGGMSRMDINCSAEHMMYTPLAHDQLNPTRAEEESIHFHFNAEPYWINDHEEKTEPAPTAKPPVNNTSIENLSMEDNDTK</sequence>
<dbReference type="AlphaFoldDB" id="A0A3B1BPC0"/>
<dbReference type="EMBL" id="UOGC01000027">
    <property type="protein sequence ID" value="VAX16391.1"/>
    <property type="molecule type" value="Genomic_DNA"/>
</dbReference>
<accession>A0A3B1BPC0</accession>
<organism evidence="3">
    <name type="scientific">hydrothermal vent metagenome</name>
    <dbReference type="NCBI Taxonomy" id="652676"/>
    <lineage>
        <taxon>unclassified sequences</taxon>
        <taxon>metagenomes</taxon>
        <taxon>ecological metagenomes</taxon>
    </lineage>
</organism>
<evidence type="ECO:0000313" key="3">
    <source>
        <dbReference type="EMBL" id="VAX16391.1"/>
    </source>
</evidence>